<evidence type="ECO:0000256" key="2">
    <source>
        <dbReference type="SAM" id="Phobius"/>
    </source>
</evidence>
<keyword evidence="2" id="KW-1133">Transmembrane helix</keyword>
<feature type="region of interest" description="Disordered" evidence="1">
    <location>
        <begin position="852"/>
        <end position="892"/>
    </location>
</feature>
<evidence type="ECO:0000313" key="4">
    <source>
        <dbReference type="EMBL" id="KAK2949580.1"/>
    </source>
</evidence>
<feature type="domain" description="Serine-threonine/tyrosine-protein kinase catalytic" evidence="3">
    <location>
        <begin position="995"/>
        <end position="1083"/>
    </location>
</feature>
<keyword evidence="2" id="KW-0812">Transmembrane</keyword>
<evidence type="ECO:0000259" key="3">
    <source>
        <dbReference type="Pfam" id="PF07714"/>
    </source>
</evidence>
<gene>
    <name evidence="4" type="ORF">BLNAU_15440</name>
</gene>
<feature type="transmembrane region" description="Helical" evidence="2">
    <location>
        <begin position="822"/>
        <end position="846"/>
    </location>
</feature>
<dbReference type="SUPFAM" id="SSF56112">
    <property type="entry name" value="Protein kinase-like (PK-like)"/>
    <property type="match status" value="1"/>
</dbReference>
<dbReference type="SUPFAM" id="SSF51126">
    <property type="entry name" value="Pectin lyase-like"/>
    <property type="match status" value="1"/>
</dbReference>
<keyword evidence="5" id="KW-1185">Reference proteome</keyword>
<protein>
    <recommendedName>
        <fullName evidence="3">Serine-threonine/tyrosine-protein kinase catalytic domain-containing protein</fullName>
    </recommendedName>
</protein>
<dbReference type="InterPro" id="IPR011050">
    <property type="entry name" value="Pectin_lyase_fold/virulence"/>
</dbReference>
<proteinExistence type="predicted"/>
<feature type="compositionally biased region" description="Polar residues" evidence="1">
    <location>
        <begin position="857"/>
        <end position="881"/>
    </location>
</feature>
<dbReference type="Proteomes" id="UP001281761">
    <property type="component" value="Unassembled WGS sequence"/>
</dbReference>
<dbReference type="Gene3D" id="1.10.510.10">
    <property type="entry name" value="Transferase(Phosphotransferase) domain 1"/>
    <property type="match status" value="1"/>
</dbReference>
<dbReference type="EMBL" id="JARBJD010000153">
    <property type="protein sequence ID" value="KAK2949580.1"/>
    <property type="molecule type" value="Genomic_DNA"/>
</dbReference>
<evidence type="ECO:0000256" key="1">
    <source>
        <dbReference type="SAM" id="MobiDB-lite"/>
    </source>
</evidence>
<name>A0ABQ9XDX9_9EUKA</name>
<dbReference type="Pfam" id="PF07714">
    <property type="entry name" value="PK_Tyr_Ser-Thr"/>
    <property type="match status" value="1"/>
</dbReference>
<dbReference type="InterPro" id="IPR011009">
    <property type="entry name" value="Kinase-like_dom_sf"/>
</dbReference>
<reference evidence="4 5" key="1">
    <citation type="journal article" date="2022" name="bioRxiv">
        <title>Genomics of Preaxostyla Flagellates Illuminates Evolutionary Transitions and the Path Towards Mitochondrial Loss.</title>
        <authorList>
            <person name="Novak L.V.F."/>
            <person name="Treitli S.C."/>
            <person name="Pyrih J."/>
            <person name="Halakuc P."/>
            <person name="Pipaliya S.V."/>
            <person name="Vacek V."/>
            <person name="Brzon O."/>
            <person name="Soukal P."/>
            <person name="Eme L."/>
            <person name="Dacks J.B."/>
            <person name="Karnkowska A."/>
            <person name="Elias M."/>
            <person name="Hampl V."/>
        </authorList>
    </citation>
    <scope>NUCLEOTIDE SEQUENCE [LARGE SCALE GENOMIC DNA]</scope>
    <source>
        <strain evidence="4">NAU3</strain>
        <tissue evidence="4">Gut</tissue>
    </source>
</reference>
<organism evidence="4 5">
    <name type="scientific">Blattamonas nauphoetae</name>
    <dbReference type="NCBI Taxonomy" id="2049346"/>
    <lineage>
        <taxon>Eukaryota</taxon>
        <taxon>Metamonada</taxon>
        <taxon>Preaxostyla</taxon>
        <taxon>Oxymonadida</taxon>
        <taxon>Blattamonas</taxon>
    </lineage>
</organism>
<sequence>MSLTSCILRVISDVNPFLILPGSEQSSLSLIACTIQPITFLLPSLATHFHPKFPSPTSLLLSSSDISNVQISGDSLALTSPSSESTPISITLSSLRITNTSSSPHPIPTLPSLTQRLVSSVLHSTPFHFSGSTIRDFNFGGSLLVQNTSITHASSTANEDPHYRPPYDFDSQTISPRLVFLNGSTLVGIPDWNVTKSEVDTITITNCSFSHLTYFRPSTVSGGGSALFAWNILASCTLTRSSFSHCRIEGADPRGGSIYCGRTESHKNAGLPIRLSDCVFVNSSSSAAAGAAYFQFTWPVTIVGCVFDLCHADAQMGGALLAISEVRDFSVSNSKFVECLATYSGGVQLQTVTGSILFQSVLFDGCARTVKNADRIGAEDVMLHSVDLTSVNADSFSSCLSTAHQPNMRVRAMDDETIPDPNTWNHLFETCVVSLNLTTSAVDSVVCGLGGELPCATLSYTIATRMKGWVYDVEVSGNAGPEESGLIEMDEHIVNIAKTGGQTTKPMFVCSAPTFMSLSATTLSLHSLHLIQKGECLLFTLGDSSASDSSSLSIVSCDVEQEGSALNVITAFPSSTVSISASSFSHSSTSSASSADICAWLGSALSFADSTASVSDSALSHFPQGAIRIDGGSLSLNNVSFFNNTANILGFPSARRNVLCKGKGELTIVSWKSDNSSDTNRWISSTDCTVSENGTTLSNLLFVPTLNSSASSATRNKNLSFTVTLIGTSLFPCGLSLEIGEEDSPSNSKPATISLTQDTTTSMNETRIVLHVPSASLATFDETPKWRARLLFGDGEHSSSDFVFKLSLAEINAQKTKVLLSWLIPVVVIVSLGIIALIVVLLIILLRRCRPQKKNKPNSPTPANTAKNPINIDTDSPRNVGSESSQSSPDDDDIVEVGVFAQKYDPKSEILVNTSQQMSLFYLLHSLDRNRINKRLIRKQLPTLLKDRLKQSSTDPSLVTLSSLTLMLDGASNVYLPPSSDDTADFSDAWMEQVSRWHAPEYSPGSALTEKMLVFTVGLILYEVETCKMPFESLDPASARFEIKKQRIPNLDEVSDLSLKGLIKRCLSFVPDQRPSLDGIATFL</sequence>
<dbReference type="InterPro" id="IPR001245">
    <property type="entry name" value="Ser-Thr/Tyr_kinase_cat_dom"/>
</dbReference>
<accession>A0ABQ9XDX9</accession>
<comment type="caution">
    <text evidence="4">The sequence shown here is derived from an EMBL/GenBank/DDBJ whole genome shotgun (WGS) entry which is preliminary data.</text>
</comment>
<evidence type="ECO:0000313" key="5">
    <source>
        <dbReference type="Proteomes" id="UP001281761"/>
    </source>
</evidence>
<keyword evidence="2" id="KW-0472">Membrane</keyword>